<dbReference type="eggNOG" id="KOG1629">
    <property type="taxonomic scope" value="Eukaryota"/>
</dbReference>
<evidence type="ECO:0000313" key="7">
    <source>
        <dbReference type="EMBL" id="KJE94568.1"/>
    </source>
</evidence>
<feature type="transmembrane region" description="Helical" evidence="6">
    <location>
        <begin position="87"/>
        <end position="109"/>
    </location>
</feature>
<comment type="similarity">
    <text evidence="2 6">Belongs to the BI1 family.</text>
</comment>
<organism evidence="7 8">
    <name type="scientific">Capsaspora owczarzaki (strain ATCC 30864)</name>
    <dbReference type="NCBI Taxonomy" id="595528"/>
    <lineage>
        <taxon>Eukaryota</taxon>
        <taxon>Filasterea</taxon>
        <taxon>Capsaspora</taxon>
    </lineage>
</organism>
<dbReference type="RefSeq" id="XP_004346882.1">
    <property type="nucleotide sequence ID" value="XM_004346832.2"/>
</dbReference>
<feature type="transmembrane region" description="Helical" evidence="6">
    <location>
        <begin position="58"/>
        <end position="75"/>
    </location>
</feature>
<dbReference type="PhylomeDB" id="A0A0D2WST8"/>
<evidence type="ECO:0000256" key="1">
    <source>
        <dbReference type="ARBA" id="ARBA00004141"/>
    </source>
</evidence>
<dbReference type="PANTHER" id="PTHR23291:SF32">
    <property type="entry name" value="BAX INHIBITOR 1"/>
    <property type="match status" value="1"/>
</dbReference>
<dbReference type="GO" id="GO:0016020">
    <property type="term" value="C:membrane"/>
    <property type="evidence" value="ECO:0007669"/>
    <property type="project" value="UniProtKB-SubCell"/>
</dbReference>
<dbReference type="STRING" id="595528.A0A0D2WST8"/>
<dbReference type="InterPro" id="IPR006214">
    <property type="entry name" value="Bax_inhibitor_1-related"/>
</dbReference>
<feature type="transmembrane region" description="Helical" evidence="6">
    <location>
        <begin position="115"/>
        <end position="136"/>
    </location>
</feature>
<reference evidence="8" key="1">
    <citation type="submission" date="2011-02" db="EMBL/GenBank/DDBJ databases">
        <title>The Genome Sequence of Capsaspora owczarzaki ATCC 30864.</title>
        <authorList>
            <person name="Russ C."/>
            <person name="Cuomo C."/>
            <person name="Burger G."/>
            <person name="Gray M.W."/>
            <person name="Holland P.W.H."/>
            <person name="King N."/>
            <person name="Lang F.B.F."/>
            <person name="Roger A.J."/>
            <person name="Ruiz-Trillo I."/>
            <person name="Young S.K."/>
            <person name="Zeng Q."/>
            <person name="Gargeya S."/>
            <person name="Alvarado L."/>
            <person name="Berlin A."/>
            <person name="Chapman S.B."/>
            <person name="Chen Z."/>
            <person name="Freedman E."/>
            <person name="Gellesch M."/>
            <person name="Goldberg J."/>
            <person name="Griggs A."/>
            <person name="Gujja S."/>
            <person name="Heilman E."/>
            <person name="Heiman D."/>
            <person name="Howarth C."/>
            <person name="Mehta T."/>
            <person name="Neiman D."/>
            <person name="Pearson M."/>
            <person name="Roberts A."/>
            <person name="Saif S."/>
            <person name="Shea T."/>
            <person name="Shenoy N."/>
            <person name="Sisk P."/>
            <person name="Stolte C."/>
            <person name="Sykes S."/>
            <person name="White J."/>
            <person name="Yandava C."/>
            <person name="Haas B."/>
            <person name="Nusbaum C."/>
            <person name="Birren B."/>
        </authorList>
    </citation>
    <scope>NUCLEOTIDE SEQUENCE</scope>
    <source>
        <strain evidence="8">ATCC 30864</strain>
    </source>
</reference>
<name>A0A0D2WST8_CAPO3</name>
<keyword evidence="3 6" id="KW-0812">Transmembrane</keyword>
<dbReference type="OMA" id="SRDFIMH"/>
<evidence type="ECO:0000256" key="4">
    <source>
        <dbReference type="ARBA" id="ARBA00022989"/>
    </source>
</evidence>
<dbReference type="PANTHER" id="PTHR23291">
    <property type="entry name" value="BAX INHIBITOR-RELATED"/>
    <property type="match status" value="1"/>
</dbReference>
<gene>
    <name evidence="7" type="ORF">CAOG_005197</name>
</gene>
<dbReference type="InParanoid" id="A0A0D2WST8"/>
<keyword evidence="5 6" id="KW-0472">Membrane</keyword>
<dbReference type="Pfam" id="PF01027">
    <property type="entry name" value="Bax1-I"/>
    <property type="match status" value="1"/>
</dbReference>
<evidence type="ECO:0000256" key="3">
    <source>
        <dbReference type="ARBA" id="ARBA00022692"/>
    </source>
</evidence>
<dbReference type="Proteomes" id="UP000008743">
    <property type="component" value="Unassembled WGS sequence"/>
</dbReference>
<feature type="transmembrane region" description="Helical" evidence="6">
    <location>
        <begin position="31"/>
        <end position="52"/>
    </location>
</feature>
<dbReference type="AlphaFoldDB" id="A0A0D2WST8"/>
<sequence>MTSLFDRPLPFEAFGQFHNIDAKVQSHLKGVYATLAASVLIAALGATLGQRFAFAFEYPYLVSFACLGFVLWLAMNPEGSSTFGTRAAMFGGYSFFQGVALAPLVWLLAEIDPSIVSTAFLGSVAIFASFSLTALYAQRRVDLWLGGLLSSGLSVLCWTNLLAFFFPSMFFFNIQLYLGLMVFCGYVIFDTQVIIFKATRGDRDVIMHSLELFLDFVNIFVRIASILGKDKKKKK</sequence>
<evidence type="ECO:0000313" key="8">
    <source>
        <dbReference type="Proteomes" id="UP000008743"/>
    </source>
</evidence>
<accession>A0A0D2WST8</accession>
<dbReference type="OrthoDB" id="1277691at2759"/>
<feature type="transmembrane region" description="Helical" evidence="6">
    <location>
        <begin position="143"/>
        <end position="164"/>
    </location>
</feature>
<evidence type="ECO:0000256" key="5">
    <source>
        <dbReference type="ARBA" id="ARBA00023136"/>
    </source>
</evidence>
<evidence type="ECO:0000256" key="6">
    <source>
        <dbReference type="RuleBase" id="RU004379"/>
    </source>
</evidence>
<protein>
    <submittedName>
        <fullName evidence="7">Testis enhanced transcript</fullName>
    </submittedName>
</protein>
<keyword evidence="4 6" id="KW-1133">Transmembrane helix</keyword>
<evidence type="ECO:0000256" key="2">
    <source>
        <dbReference type="ARBA" id="ARBA00010350"/>
    </source>
</evidence>
<comment type="subcellular location">
    <subcellularLocation>
        <location evidence="1">Membrane</location>
        <topology evidence="1">Multi-pass membrane protein</topology>
    </subcellularLocation>
</comment>
<dbReference type="EMBL" id="KE346367">
    <property type="protein sequence ID" value="KJE94568.1"/>
    <property type="molecule type" value="Genomic_DNA"/>
</dbReference>
<feature type="transmembrane region" description="Helical" evidence="6">
    <location>
        <begin position="170"/>
        <end position="189"/>
    </location>
</feature>
<proteinExistence type="inferred from homology"/>
<keyword evidence="8" id="KW-1185">Reference proteome</keyword>